<feature type="transmembrane region" description="Helical" evidence="1">
    <location>
        <begin position="167"/>
        <end position="190"/>
    </location>
</feature>
<dbReference type="SUPFAM" id="SSF51695">
    <property type="entry name" value="PLC-like phosphodiesterases"/>
    <property type="match status" value="1"/>
</dbReference>
<dbReference type="PANTHER" id="PTHR46211:SF1">
    <property type="entry name" value="GLYCEROPHOSPHODIESTER PHOSPHODIESTERASE, CYTOPLASMIC"/>
    <property type="match status" value="1"/>
</dbReference>
<feature type="transmembrane region" description="Helical" evidence="1">
    <location>
        <begin position="225"/>
        <end position="251"/>
    </location>
</feature>
<dbReference type="Gene3D" id="3.20.20.190">
    <property type="entry name" value="Phosphatidylinositol (PI) phosphodiesterase"/>
    <property type="match status" value="1"/>
</dbReference>
<dbReference type="PANTHER" id="PTHR46211">
    <property type="entry name" value="GLYCEROPHOSPHORYL DIESTER PHOSPHODIESTERASE"/>
    <property type="match status" value="1"/>
</dbReference>
<dbReference type="PROSITE" id="PS51704">
    <property type="entry name" value="GP_PDE"/>
    <property type="match status" value="1"/>
</dbReference>
<reference evidence="3 4" key="1">
    <citation type="submission" date="2019-07" db="EMBL/GenBank/DDBJ databases">
        <title>Whole genome shotgun sequence of Halomonas halophila NBRC 102604.</title>
        <authorList>
            <person name="Hosoyama A."/>
            <person name="Uohara A."/>
            <person name="Ohji S."/>
            <person name="Ichikawa N."/>
        </authorList>
    </citation>
    <scope>NUCLEOTIDE SEQUENCE [LARGE SCALE GENOMIC DNA]</scope>
    <source>
        <strain evidence="3 4">NBRC 102604</strain>
    </source>
</reference>
<organism evidence="3 4">
    <name type="scientific">Halomonas halophila</name>
    <dbReference type="NCBI Taxonomy" id="29573"/>
    <lineage>
        <taxon>Bacteria</taxon>
        <taxon>Pseudomonadati</taxon>
        <taxon>Pseudomonadota</taxon>
        <taxon>Gammaproteobacteria</taxon>
        <taxon>Oceanospirillales</taxon>
        <taxon>Halomonadaceae</taxon>
        <taxon>Halomonas</taxon>
    </lineage>
</organism>
<dbReference type="Pfam" id="PF10110">
    <property type="entry name" value="GPDPase_memb"/>
    <property type="match status" value="1"/>
</dbReference>
<gene>
    <name evidence="3" type="ORF">HHA04nite_04240</name>
</gene>
<feature type="domain" description="GP-PDE" evidence="2">
    <location>
        <begin position="349"/>
        <end position="604"/>
    </location>
</feature>
<name>A0ABQ0U0M9_9GAMM</name>
<feature type="transmembrane region" description="Helical" evidence="1">
    <location>
        <begin position="119"/>
        <end position="147"/>
    </location>
</feature>
<keyword evidence="1" id="KW-0812">Transmembrane</keyword>
<evidence type="ECO:0000256" key="1">
    <source>
        <dbReference type="SAM" id="Phobius"/>
    </source>
</evidence>
<comment type="caution">
    <text evidence="3">The sequence shown here is derived from an EMBL/GenBank/DDBJ whole genome shotgun (WGS) entry which is preliminary data.</text>
</comment>
<dbReference type="InterPro" id="IPR017946">
    <property type="entry name" value="PLC-like_Pdiesterase_TIM-brl"/>
</dbReference>
<dbReference type="InterPro" id="IPR018476">
    <property type="entry name" value="GlyceroP-diester-Pdiesterase_M"/>
</dbReference>
<dbReference type="Pfam" id="PF03009">
    <property type="entry name" value="GDPD"/>
    <property type="match status" value="1"/>
</dbReference>
<keyword evidence="1" id="KW-0472">Membrane</keyword>
<protein>
    <recommendedName>
        <fullName evidence="2">GP-PDE domain-containing protein</fullName>
    </recommendedName>
</protein>
<dbReference type="EMBL" id="BJUS01000002">
    <property type="protein sequence ID" value="GEK71880.1"/>
    <property type="molecule type" value="Genomic_DNA"/>
</dbReference>
<proteinExistence type="predicted"/>
<keyword evidence="1" id="KW-1133">Transmembrane helix</keyword>
<dbReference type="RefSeq" id="WP_146907563.1">
    <property type="nucleotide sequence ID" value="NZ_BJUS01000002.1"/>
</dbReference>
<feature type="transmembrane region" description="Helical" evidence="1">
    <location>
        <begin position="72"/>
        <end position="98"/>
    </location>
</feature>
<accession>A0ABQ0U0M9</accession>
<keyword evidence="4" id="KW-1185">Reference proteome</keyword>
<feature type="transmembrane region" description="Helical" evidence="1">
    <location>
        <begin position="320"/>
        <end position="340"/>
    </location>
</feature>
<feature type="transmembrane region" description="Helical" evidence="1">
    <location>
        <begin position="21"/>
        <end position="46"/>
    </location>
</feature>
<evidence type="ECO:0000313" key="4">
    <source>
        <dbReference type="Proteomes" id="UP000321121"/>
    </source>
</evidence>
<dbReference type="Proteomes" id="UP000321121">
    <property type="component" value="Unassembled WGS sequence"/>
</dbReference>
<evidence type="ECO:0000313" key="3">
    <source>
        <dbReference type="EMBL" id="GEK71880.1"/>
    </source>
</evidence>
<evidence type="ECO:0000259" key="2">
    <source>
        <dbReference type="PROSITE" id="PS51704"/>
    </source>
</evidence>
<sequence length="626" mass="68437">MLTTPRLSGDVLRSLKHHLRPLIAFHAFFTLLASSLLLPAAGWGLARMLGRLDRPLITLEALFAVLGTPGGMAWLLATLAVTFLILYLQQAGMTLVAVRPRDNHLRLAAEALWQSLRRLPALSGLALLQVGTQLLLILPVAGIVVTLHGRLLGDLDPYYVQQVRPPVLWAFLATIGPVVLGWAALAATLYTRWHLALPALILEGVGPLRALKRSARLTHGWRTGIAASILVLLAAILLLPLGVGALFNALFTPLLGHLPERREILLPAMLGYVTAYGLVTLAAVFVGIAANALLGSCLYLRLAHREPRPPAPAAAHPGRLAWGVELGVLAFAIAQAWWVVQGTTIREEVDNIAHRGSSMAAPENTLPAIERAIHDGADLIEVDARLTAEAEVVLYHDATLSRLAGDDRRIADLDRGVLDNVDVGGWFGDPFVGTRIPGLKETLERVRGRAGLVIELKPDPGRRQRLVSRVVAILEAEARARRDCRNRAPDGVRRAACGEPDLSSRIWLAAQSYELLDEVARQAPAMHRILLAQLTLRGALPRRGYDALALRHNRIDDREVRLAHRHGYALMAWTVNDPARMSRLIDLGVDGIITDHPAALRRLLTERRSLGDGALLLLKLRHWLRD</sequence>
<dbReference type="InterPro" id="IPR030395">
    <property type="entry name" value="GP_PDE_dom"/>
</dbReference>
<feature type="transmembrane region" description="Helical" evidence="1">
    <location>
        <begin position="271"/>
        <end position="300"/>
    </location>
</feature>